<dbReference type="PROSITE" id="PS00955">
    <property type="entry name" value="IGP_DEHYDRATASE_2"/>
    <property type="match status" value="1"/>
</dbReference>
<gene>
    <name evidence="13 14" type="primary">hisB</name>
    <name evidence="14" type="ORF">FRX97_05595</name>
</gene>
<proteinExistence type="inferred from homology"/>
<evidence type="ECO:0000256" key="2">
    <source>
        <dbReference type="ARBA" id="ARBA00005047"/>
    </source>
</evidence>
<comment type="similarity">
    <text evidence="13">Belongs to the imidazoleglycerol-phosphate dehydratase family.</text>
</comment>
<dbReference type="InterPro" id="IPR006543">
    <property type="entry name" value="Histidinol-phos"/>
</dbReference>
<comment type="cofactor">
    <cofactor evidence="1">
        <name>Mg(2+)</name>
        <dbReference type="ChEBI" id="CHEBI:18420"/>
    </cofactor>
</comment>
<dbReference type="PROSITE" id="PS00954">
    <property type="entry name" value="IGP_DEHYDRATASE_1"/>
    <property type="match status" value="1"/>
</dbReference>
<dbReference type="NCBIfam" id="NF003937">
    <property type="entry name" value="PRK05446.1"/>
    <property type="match status" value="1"/>
</dbReference>
<dbReference type="Gene3D" id="3.30.230.40">
    <property type="entry name" value="Imidazole glycerol phosphate dehydratase, domain 1"/>
    <property type="match status" value="2"/>
</dbReference>
<evidence type="ECO:0000313" key="14">
    <source>
        <dbReference type="EMBL" id="TXC81479.1"/>
    </source>
</evidence>
<dbReference type="EMBL" id="VORB01000004">
    <property type="protein sequence ID" value="TXC81479.1"/>
    <property type="molecule type" value="Genomic_DNA"/>
</dbReference>
<dbReference type="UniPathway" id="UPA00031">
    <property type="reaction ID" value="UER00011"/>
</dbReference>
<keyword evidence="8" id="KW-0460">Magnesium</keyword>
<dbReference type="AlphaFoldDB" id="A0A5C6V8S0"/>
<evidence type="ECO:0000313" key="15">
    <source>
        <dbReference type="Proteomes" id="UP000321168"/>
    </source>
</evidence>
<keyword evidence="6" id="KW-0479">Metal-binding</keyword>
<dbReference type="PANTHER" id="PTHR23133">
    <property type="entry name" value="IMIDAZOLEGLYCEROL-PHOSPHATE DEHYDRATASE HIS7"/>
    <property type="match status" value="1"/>
</dbReference>
<organism evidence="14 15">
    <name type="scientific">Luteibaculum oceani</name>
    <dbReference type="NCBI Taxonomy" id="1294296"/>
    <lineage>
        <taxon>Bacteria</taxon>
        <taxon>Pseudomonadati</taxon>
        <taxon>Bacteroidota</taxon>
        <taxon>Flavobacteriia</taxon>
        <taxon>Flavobacteriales</taxon>
        <taxon>Luteibaculaceae</taxon>
        <taxon>Luteibaculum</taxon>
    </lineage>
</organism>
<dbReference type="NCBIfam" id="TIGR01261">
    <property type="entry name" value="hisB_Nterm"/>
    <property type="match status" value="1"/>
</dbReference>
<dbReference type="Pfam" id="PF00475">
    <property type="entry name" value="IGPD"/>
    <property type="match status" value="1"/>
</dbReference>
<dbReference type="InterPro" id="IPR023214">
    <property type="entry name" value="HAD_sf"/>
</dbReference>
<dbReference type="InterPro" id="IPR038494">
    <property type="entry name" value="IGPD_sf"/>
</dbReference>
<dbReference type="Pfam" id="PF13242">
    <property type="entry name" value="Hydrolase_like"/>
    <property type="match status" value="1"/>
</dbReference>
<keyword evidence="7 14" id="KW-0378">Hydrolase</keyword>
<comment type="catalytic activity">
    <reaction evidence="12">
        <text>L-histidinol phosphate + H2O = L-histidinol + phosphate</text>
        <dbReference type="Rhea" id="RHEA:14465"/>
        <dbReference type="ChEBI" id="CHEBI:15377"/>
        <dbReference type="ChEBI" id="CHEBI:43474"/>
        <dbReference type="ChEBI" id="CHEBI:57699"/>
        <dbReference type="ChEBI" id="CHEBI:57980"/>
        <dbReference type="EC" id="3.1.3.15"/>
    </reaction>
</comment>
<evidence type="ECO:0000256" key="12">
    <source>
        <dbReference type="ARBA" id="ARBA00049158"/>
    </source>
</evidence>
<dbReference type="InterPro" id="IPR020565">
    <property type="entry name" value="ImidazoleglycerP_deHydtase_CS"/>
</dbReference>
<dbReference type="InterPro" id="IPR006549">
    <property type="entry name" value="HAD-SF_hydro_IIIA"/>
</dbReference>
<protein>
    <recommendedName>
        <fullName evidence="3 13">Imidazoleglycerol-phosphate dehydratase</fullName>
        <shortName evidence="13">IGPD</shortName>
        <ecNumber evidence="13">4.2.1.19</ecNumber>
    </recommendedName>
</protein>
<evidence type="ECO:0000256" key="11">
    <source>
        <dbReference type="ARBA" id="ARBA00023268"/>
    </source>
</evidence>
<evidence type="ECO:0000256" key="7">
    <source>
        <dbReference type="ARBA" id="ARBA00022801"/>
    </source>
</evidence>
<evidence type="ECO:0000256" key="9">
    <source>
        <dbReference type="ARBA" id="ARBA00023102"/>
    </source>
</evidence>
<dbReference type="InterPro" id="IPR000807">
    <property type="entry name" value="ImidazoleglycerolP_deHydtase"/>
</dbReference>
<dbReference type="FunFam" id="3.30.230.40:FF:000001">
    <property type="entry name" value="Imidazoleglycerol-phosphate dehydratase HisB"/>
    <property type="match status" value="1"/>
</dbReference>
<dbReference type="HAMAP" id="MF_00076">
    <property type="entry name" value="HisB"/>
    <property type="match status" value="1"/>
</dbReference>
<dbReference type="EC" id="4.2.1.19" evidence="13"/>
<dbReference type="GO" id="GO:0000105">
    <property type="term" value="P:L-histidine biosynthetic process"/>
    <property type="evidence" value="ECO:0007669"/>
    <property type="project" value="UniProtKB-UniRule"/>
</dbReference>
<keyword evidence="5 13" id="KW-0028">Amino-acid biosynthesis</keyword>
<comment type="caution">
    <text evidence="14">The sequence shown here is derived from an EMBL/GenBank/DDBJ whole genome shotgun (WGS) entry which is preliminary data.</text>
</comment>
<comment type="pathway">
    <text evidence="2 13">Amino-acid biosynthesis; L-histidine biosynthesis; L-histidine from 5-phospho-alpha-D-ribose 1-diphosphate: step 6/9.</text>
</comment>
<keyword evidence="4 13" id="KW-0963">Cytoplasm</keyword>
<evidence type="ECO:0000256" key="4">
    <source>
        <dbReference type="ARBA" id="ARBA00022490"/>
    </source>
</evidence>
<keyword evidence="15" id="KW-1185">Reference proteome</keyword>
<comment type="catalytic activity">
    <reaction evidence="13">
        <text>D-erythro-1-(imidazol-4-yl)glycerol 3-phosphate = 3-(imidazol-4-yl)-2-oxopropyl phosphate + H2O</text>
        <dbReference type="Rhea" id="RHEA:11040"/>
        <dbReference type="ChEBI" id="CHEBI:15377"/>
        <dbReference type="ChEBI" id="CHEBI:57766"/>
        <dbReference type="ChEBI" id="CHEBI:58278"/>
        <dbReference type="EC" id="4.2.1.19"/>
    </reaction>
</comment>
<dbReference type="NCBIfam" id="NF002111">
    <property type="entry name" value="PRK00951.2-1"/>
    <property type="match status" value="1"/>
</dbReference>
<dbReference type="NCBIfam" id="TIGR01656">
    <property type="entry name" value="Histidinol-ppas"/>
    <property type="match status" value="1"/>
</dbReference>
<dbReference type="SUPFAM" id="SSF54211">
    <property type="entry name" value="Ribosomal protein S5 domain 2-like"/>
    <property type="match status" value="2"/>
</dbReference>
<reference evidence="14 15" key="1">
    <citation type="submission" date="2019-08" db="EMBL/GenBank/DDBJ databases">
        <title>Genome of Luteibaculum oceani JCM 18817.</title>
        <authorList>
            <person name="Bowman J.P."/>
        </authorList>
    </citation>
    <scope>NUCLEOTIDE SEQUENCE [LARGE SCALE GENOMIC DNA]</scope>
    <source>
        <strain evidence="14 15">JCM 18817</strain>
    </source>
</reference>
<dbReference type="NCBIfam" id="TIGR01662">
    <property type="entry name" value="HAD-SF-IIIA"/>
    <property type="match status" value="1"/>
</dbReference>
<dbReference type="InterPro" id="IPR005954">
    <property type="entry name" value="HisB_N"/>
</dbReference>
<dbReference type="Proteomes" id="UP000321168">
    <property type="component" value="Unassembled WGS sequence"/>
</dbReference>
<dbReference type="InterPro" id="IPR020568">
    <property type="entry name" value="Ribosomal_Su5_D2-typ_SF"/>
</dbReference>
<comment type="subcellular location">
    <subcellularLocation>
        <location evidence="13">Cytoplasm</location>
    </subcellularLocation>
</comment>
<dbReference type="GO" id="GO:0046872">
    <property type="term" value="F:metal ion binding"/>
    <property type="evidence" value="ECO:0007669"/>
    <property type="project" value="UniProtKB-KW"/>
</dbReference>
<keyword evidence="10 13" id="KW-0456">Lyase</keyword>
<dbReference type="CDD" id="cd07914">
    <property type="entry name" value="IGPD"/>
    <property type="match status" value="1"/>
</dbReference>
<dbReference type="RefSeq" id="WP_147014208.1">
    <property type="nucleotide sequence ID" value="NZ_VORB01000004.1"/>
</dbReference>
<name>A0A5C6V8S0_9FLAO</name>
<keyword evidence="9 13" id="KW-0368">Histidine biosynthesis</keyword>
<evidence type="ECO:0000256" key="8">
    <source>
        <dbReference type="ARBA" id="ARBA00022842"/>
    </source>
</evidence>
<dbReference type="Gene3D" id="3.40.50.1000">
    <property type="entry name" value="HAD superfamily/HAD-like"/>
    <property type="match status" value="1"/>
</dbReference>
<sequence length="382" mass="42922">MKKAKPILFLDQDGTLIQEVPVTWQVDSWDKVKFMDGALFNLGRIARELNYEFVLVSNQDGLGTDQFPKEPFMSINKHIIETFASVGVQFTGIHIDVSFEDNPAPTRKPGTDMLVDYINNPNYDLANSYVIGDRVTDMQLAKNLGCKGFFLNSGTGFDIDEQSKKWMDENPEMQFVSNWEEIYNLLAKPTKRVEEIYRETSETKIYGSVNLDGTGVAKISTGLGFFDHMLEQIAKHGQVDIYLTCKGDLHIDEHHTIEDCGLALGTAIKNALGDKKGIERYGFALPMDDCKAEVLIDFGGRPYFKWDASFKREKVGDMPTEMFSHFFKSFADNALCNLHITAEGENEHHKIEGIFKAFAKAVKMAKTKSGNPNVLPSTKGVL</sequence>
<evidence type="ECO:0000256" key="13">
    <source>
        <dbReference type="HAMAP-Rule" id="MF_00076"/>
    </source>
</evidence>
<dbReference type="NCBIfam" id="NF002114">
    <property type="entry name" value="PRK00951.2-4"/>
    <property type="match status" value="1"/>
</dbReference>
<evidence type="ECO:0000256" key="1">
    <source>
        <dbReference type="ARBA" id="ARBA00001946"/>
    </source>
</evidence>
<keyword evidence="11" id="KW-0511">Multifunctional enzyme</keyword>
<dbReference type="SUPFAM" id="SSF56784">
    <property type="entry name" value="HAD-like"/>
    <property type="match status" value="1"/>
</dbReference>
<accession>A0A5C6V8S0</accession>
<dbReference type="GO" id="GO:0005737">
    <property type="term" value="C:cytoplasm"/>
    <property type="evidence" value="ECO:0007669"/>
    <property type="project" value="UniProtKB-SubCell"/>
</dbReference>
<dbReference type="PANTHER" id="PTHR23133:SF2">
    <property type="entry name" value="IMIDAZOLEGLYCEROL-PHOSPHATE DEHYDRATASE"/>
    <property type="match status" value="1"/>
</dbReference>
<evidence type="ECO:0000256" key="6">
    <source>
        <dbReference type="ARBA" id="ARBA00022723"/>
    </source>
</evidence>
<evidence type="ECO:0000256" key="5">
    <source>
        <dbReference type="ARBA" id="ARBA00022605"/>
    </source>
</evidence>
<dbReference type="GO" id="GO:0004401">
    <property type="term" value="F:histidinol-phosphatase activity"/>
    <property type="evidence" value="ECO:0007669"/>
    <property type="project" value="UniProtKB-EC"/>
</dbReference>
<dbReference type="GO" id="GO:0004424">
    <property type="term" value="F:imidazoleglycerol-phosphate dehydratase activity"/>
    <property type="evidence" value="ECO:0007669"/>
    <property type="project" value="UniProtKB-UniRule"/>
</dbReference>
<dbReference type="InterPro" id="IPR036412">
    <property type="entry name" value="HAD-like_sf"/>
</dbReference>
<evidence type="ECO:0000256" key="10">
    <source>
        <dbReference type="ARBA" id="ARBA00023239"/>
    </source>
</evidence>
<evidence type="ECO:0000256" key="3">
    <source>
        <dbReference type="ARBA" id="ARBA00016664"/>
    </source>
</evidence>
<dbReference type="OrthoDB" id="9790411at2"/>
<dbReference type="FunFam" id="3.30.230.40:FF:000003">
    <property type="entry name" value="Imidazoleglycerol-phosphate dehydratase HisB"/>
    <property type="match status" value="1"/>
</dbReference>